<protein>
    <submittedName>
        <fullName evidence="3">Uncharacterized protein</fullName>
    </submittedName>
</protein>
<keyword evidence="2" id="KW-1133">Transmembrane helix</keyword>
<feature type="region of interest" description="Disordered" evidence="1">
    <location>
        <begin position="70"/>
        <end position="90"/>
    </location>
</feature>
<organism evidence="3 4">
    <name type="scientific">Humibacter ginsenosidimutans</name>
    <dbReference type="NCBI Taxonomy" id="2599293"/>
    <lineage>
        <taxon>Bacteria</taxon>
        <taxon>Bacillati</taxon>
        <taxon>Actinomycetota</taxon>
        <taxon>Actinomycetes</taxon>
        <taxon>Micrococcales</taxon>
        <taxon>Microbacteriaceae</taxon>
        <taxon>Humibacter</taxon>
    </lineage>
</organism>
<proteinExistence type="predicted"/>
<feature type="transmembrane region" description="Helical" evidence="2">
    <location>
        <begin position="12"/>
        <end position="34"/>
    </location>
</feature>
<evidence type="ECO:0000256" key="2">
    <source>
        <dbReference type="SAM" id="Phobius"/>
    </source>
</evidence>
<dbReference type="AlphaFoldDB" id="A0A5B8M4N9"/>
<dbReference type="EMBL" id="CP042305">
    <property type="protein sequence ID" value="QDZ14755.1"/>
    <property type="molecule type" value="Genomic_DNA"/>
</dbReference>
<sequence>MSTATVVTEGEVIAIITAMGGILAAAIGAGVTVLTHHARRTTRAFERISRLEHRERAWWLYTRELVDHIYRGSPPPPPKPPAGLFDEGDD</sequence>
<reference evidence="3 4" key="1">
    <citation type="submission" date="2019-07" db="EMBL/GenBank/DDBJ databases">
        <title>Full genome sequence of Humibacter sp. WJ7-1.</title>
        <authorList>
            <person name="Im W.-T."/>
        </authorList>
    </citation>
    <scope>NUCLEOTIDE SEQUENCE [LARGE SCALE GENOMIC DNA]</scope>
    <source>
        <strain evidence="3 4">WJ7-1</strain>
    </source>
</reference>
<evidence type="ECO:0000313" key="4">
    <source>
        <dbReference type="Proteomes" id="UP000320216"/>
    </source>
</evidence>
<gene>
    <name evidence="3" type="ORF">FPZ11_08290</name>
</gene>
<dbReference type="RefSeq" id="WP_146319944.1">
    <property type="nucleotide sequence ID" value="NZ_CP042305.1"/>
</dbReference>
<keyword evidence="2" id="KW-0812">Transmembrane</keyword>
<keyword evidence="4" id="KW-1185">Reference proteome</keyword>
<dbReference type="KEGG" id="huw:FPZ11_08290"/>
<name>A0A5B8M4N9_9MICO</name>
<dbReference type="Proteomes" id="UP000320216">
    <property type="component" value="Chromosome"/>
</dbReference>
<accession>A0A5B8M4N9</accession>
<evidence type="ECO:0000256" key="1">
    <source>
        <dbReference type="SAM" id="MobiDB-lite"/>
    </source>
</evidence>
<keyword evidence="2" id="KW-0472">Membrane</keyword>
<dbReference type="OrthoDB" id="5150216at2"/>
<evidence type="ECO:0000313" key="3">
    <source>
        <dbReference type="EMBL" id="QDZ14755.1"/>
    </source>
</evidence>